<dbReference type="InterPro" id="IPR023827">
    <property type="entry name" value="Peptidase_S8_Asp-AS"/>
</dbReference>
<organism evidence="9 10">
    <name type="scientific">Candidatus Falkowbacteria bacterium RIFOXYC2_FULL_36_12</name>
    <dbReference type="NCBI Taxonomy" id="1798002"/>
    <lineage>
        <taxon>Bacteria</taxon>
        <taxon>Candidatus Falkowiibacteriota</taxon>
    </lineage>
</organism>
<dbReference type="CDD" id="cd07473">
    <property type="entry name" value="Peptidases_S8_Subtilisin_like"/>
    <property type="match status" value="1"/>
</dbReference>
<dbReference type="PROSITE" id="PS00136">
    <property type="entry name" value="SUBTILASE_ASP"/>
    <property type="match status" value="1"/>
</dbReference>
<accession>A0A1F5SWV3</accession>
<evidence type="ECO:0000313" key="9">
    <source>
        <dbReference type="EMBL" id="OGF30933.1"/>
    </source>
</evidence>
<evidence type="ECO:0000313" key="10">
    <source>
        <dbReference type="Proteomes" id="UP000179001"/>
    </source>
</evidence>
<dbReference type="Gene3D" id="2.130.10.130">
    <property type="entry name" value="Integrin alpha, N-terminal"/>
    <property type="match status" value="1"/>
</dbReference>
<feature type="chain" id="PRO_5009521305" description="Peptidase S8/S53 domain-containing protein" evidence="7">
    <location>
        <begin position="25"/>
        <end position="666"/>
    </location>
</feature>
<keyword evidence="3 6" id="KW-0378">Hydrolase</keyword>
<dbReference type="InterPro" id="IPR034204">
    <property type="entry name" value="PfSUB1-like_cat_dom"/>
</dbReference>
<protein>
    <recommendedName>
        <fullName evidence="8">Peptidase S8/S53 domain-containing protein</fullName>
    </recommendedName>
</protein>
<dbReference type="PANTHER" id="PTHR43806:SF11">
    <property type="entry name" value="CEREVISIN-RELATED"/>
    <property type="match status" value="1"/>
</dbReference>
<dbReference type="InterPro" id="IPR000209">
    <property type="entry name" value="Peptidase_S8/S53_dom"/>
</dbReference>
<dbReference type="SUPFAM" id="SSF69318">
    <property type="entry name" value="Integrin alpha N-terminal domain"/>
    <property type="match status" value="1"/>
</dbReference>
<evidence type="ECO:0000256" key="4">
    <source>
        <dbReference type="ARBA" id="ARBA00022825"/>
    </source>
</evidence>
<dbReference type="InterPro" id="IPR050131">
    <property type="entry name" value="Peptidase_S8_subtilisin-like"/>
</dbReference>
<keyword evidence="4 6" id="KW-0720">Serine protease</keyword>
<sequence length="666" mass="72208">MKIKRKILVILVLFLFVSINCVVAADPNEDQQWYLGKINAEQAWNITKGEPEIIVAVLDTGVDIDHPDLKDNIWKNNDEIAGDELDNDNNGFIDDVYGWNFVDDNNLVEPQINSFYDSEAVKHGTILSGLITAIHDNDFGIKGVASKVRIMPLVVLNAVGFGGSKAVADAVNYAVDNGADVINLSFGGYDSKEYGLRTAILKANNKNVSVVAASGNNIDGGVDLEEKKIYPVSYDEEWDTNAIIGVASTDQSNRISHFSNYGEVIDISAPGENIISIVFQSSKRPELVNYVQDGFNGTSFSTALVSGTIALMKSINNNLSNNDVLTILRKTATKIDFQDSFLVGKYGAGLLNTGEAVKETLNNYEQKGDLKFFIAPDEGRDGKIVNYDGNFVWQKDIEVFDGVEGLNINMADLDNDGLSDIVAGSAPDNLPFVRGLTIDEELIESFLAFENDFRGGVKVTAGRVDGSGNIAYVVVPQTKRKSVVRIFNYEGTLQKEFSVFNGVECDGLNVVLADVQGDEREEIIVGSPEGISAEIQIYNNEGQLLKKIQPFTQSFKGGVNVGAGNFDNDSQMELVAGAGEGGGPHVRVIEFDGTGLVSLFAYNQNFRGGVRLATGDFNGDGIDEIITAPGKTGGPHIRIWSTNVELLSEFFAYEASFTAGIQVVVR</sequence>
<feature type="signal peptide" evidence="7">
    <location>
        <begin position="1"/>
        <end position="24"/>
    </location>
</feature>
<feature type="active site" description="Charge relay system" evidence="5 6">
    <location>
        <position position="59"/>
    </location>
</feature>
<evidence type="ECO:0000256" key="1">
    <source>
        <dbReference type="ARBA" id="ARBA00011073"/>
    </source>
</evidence>
<evidence type="ECO:0000256" key="7">
    <source>
        <dbReference type="SAM" id="SignalP"/>
    </source>
</evidence>
<dbReference type="Pfam" id="PF00082">
    <property type="entry name" value="Peptidase_S8"/>
    <property type="match status" value="1"/>
</dbReference>
<feature type="domain" description="Peptidase S8/S53" evidence="8">
    <location>
        <begin position="52"/>
        <end position="349"/>
    </location>
</feature>
<feature type="active site" description="Charge relay system" evidence="5 6">
    <location>
        <position position="299"/>
    </location>
</feature>
<dbReference type="InterPro" id="IPR028994">
    <property type="entry name" value="Integrin_alpha_N"/>
</dbReference>
<comment type="similarity">
    <text evidence="1 6">Belongs to the peptidase S8 family.</text>
</comment>
<dbReference type="EMBL" id="MFGJ01000008">
    <property type="protein sequence ID" value="OGF30933.1"/>
    <property type="molecule type" value="Genomic_DNA"/>
</dbReference>
<keyword evidence="2 6" id="KW-0645">Protease</keyword>
<dbReference type="InterPro" id="IPR036852">
    <property type="entry name" value="Peptidase_S8/S53_dom_sf"/>
</dbReference>
<keyword evidence="7" id="KW-0732">Signal</keyword>
<name>A0A1F5SWV3_9BACT</name>
<dbReference type="STRING" id="1798002.A2478_00600"/>
<dbReference type="PANTHER" id="PTHR43806">
    <property type="entry name" value="PEPTIDASE S8"/>
    <property type="match status" value="1"/>
</dbReference>
<reference evidence="9 10" key="1">
    <citation type="journal article" date="2016" name="Nat. Commun.">
        <title>Thousands of microbial genomes shed light on interconnected biogeochemical processes in an aquifer system.</title>
        <authorList>
            <person name="Anantharaman K."/>
            <person name="Brown C.T."/>
            <person name="Hug L.A."/>
            <person name="Sharon I."/>
            <person name="Castelle C.J."/>
            <person name="Probst A.J."/>
            <person name="Thomas B.C."/>
            <person name="Singh A."/>
            <person name="Wilkins M.J."/>
            <person name="Karaoz U."/>
            <person name="Brodie E.L."/>
            <person name="Williams K.H."/>
            <person name="Hubbard S.S."/>
            <person name="Banfield J.F."/>
        </authorList>
    </citation>
    <scope>NUCLEOTIDE SEQUENCE [LARGE SCALE GENOMIC DNA]</scope>
</reference>
<evidence type="ECO:0000256" key="2">
    <source>
        <dbReference type="ARBA" id="ARBA00022670"/>
    </source>
</evidence>
<feature type="active site" description="Charge relay system" evidence="5 6">
    <location>
        <position position="123"/>
    </location>
</feature>
<dbReference type="GO" id="GO:0006508">
    <property type="term" value="P:proteolysis"/>
    <property type="evidence" value="ECO:0007669"/>
    <property type="project" value="UniProtKB-KW"/>
</dbReference>
<dbReference type="PRINTS" id="PR00723">
    <property type="entry name" value="SUBTILISIN"/>
</dbReference>
<proteinExistence type="inferred from homology"/>
<evidence type="ECO:0000256" key="3">
    <source>
        <dbReference type="ARBA" id="ARBA00022801"/>
    </source>
</evidence>
<comment type="caution">
    <text evidence="9">The sequence shown here is derived from an EMBL/GenBank/DDBJ whole genome shotgun (WGS) entry which is preliminary data.</text>
</comment>
<dbReference type="Proteomes" id="UP000179001">
    <property type="component" value="Unassembled WGS sequence"/>
</dbReference>
<gene>
    <name evidence="9" type="ORF">A2478_00600</name>
</gene>
<dbReference type="Gene3D" id="3.40.50.200">
    <property type="entry name" value="Peptidase S8/S53 domain"/>
    <property type="match status" value="1"/>
</dbReference>
<evidence type="ECO:0000256" key="6">
    <source>
        <dbReference type="PROSITE-ProRule" id="PRU01240"/>
    </source>
</evidence>
<dbReference type="GO" id="GO:0004252">
    <property type="term" value="F:serine-type endopeptidase activity"/>
    <property type="evidence" value="ECO:0007669"/>
    <property type="project" value="UniProtKB-UniRule"/>
</dbReference>
<dbReference type="PROSITE" id="PS51892">
    <property type="entry name" value="SUBTILASE"/>
    <property type="match status" value="1"/>
</dbReference>
<evidence type="ECO:0000256" key="5">
    <source>
        <dbReference type="PIRSR" id="PIRSR615500-1"/>
    </source>
</evidence>
<evidence type="ECO:0000259" key="8">
    <source>
        <dbReference type="Pfam" id="PF00082"/>
    </source>
</evidence>
<dbReference type="InterPro" id="IPR015500">
    <property type="entry name" value="Peptidase_S8_subtilisin-rel"/>
</dbReference>
<dbReference type="SUPFAM" id="SSF52743">
    <property type="entry name" value="Subtilisin-like"/>
    <property type="match status" value="1"/>
</dbReference>
<dbReference type="AlphaFoldDB" id="A0A1F5SWV3"/>